<dbReference type="SUPFAM" id="SSF47413">
    <property type="entry name" value="lambda repressor-like DNA-binding domains"/>
    <property type="match status" value="1"/>
</dbReference>
<evidence type="ECO:0000259" key="4">
    <source>
        <dbReference type="PROSITE" id="PS50943"/>
    </source>
</evidence>
<evidence type="ECO:0000313" key="5">
    <source>
        <dbReference type="EMBL" id="QNR26096.1"/>
    </source>
</evidence>
<keyword evidence="1" id="KW-0805">Transcription regulation</keyword>
<dbReference type="KEGG" id="chyd:H4K34_16590"/>
<organism evidence="5 6">
    <name type="scientific">Croceimicrobium hydrocarbonivorans</name>
    <dbReference type="NCBI Taxonomy" id="2761580"/>
    <lineage>
        <taxon>Bacteria</taxon>
        <taxon>Pseudomonadati</taxon>
        <taxon>Bacteroidota</taxon>
        <taxon>Flavobacteriia</taxon>
        <taxon>Flavobacteriales</taxon>
        <taxon>Owenweeksiaceae</taxon>
        <taxon>Croceimicrobium</taxon>
    </lineage>
</organism>
<gene>
    <name evidence="5" type="ORF">H4K34_16590</name>
</gene>
<dbReference type="Proteomes" id="UP000516305">
    <property type="component" value="Chromosome"/>
</dbReference>
<dbReference type="AlphaFoldDB" id="A0A7H0VK48"/>
<evidence type="ECO:0000256" key="2">
    <source>
        <dbReference type="ARBA" id="ARBA00023125"/>
    </source>
</evidence>
<accession>A0A7H0VK48</accession>
<dbReference type="CDD" id="cd00093">
    <property type="entry name" value="HTH_XRE"/>
    <property type="match status" value="1"/>
</dbReference>
<dbReference type="GO" id="GO:0003677">
    <property type="term" value="F:DNA binding"/>
    <property type="evidence" value="ECO:0007669"/>
    <property type="project" value="UniProtKB-KW"/>
</dbReference>
<evidence type="ECO:0000313" key="6">
    <source>
        <dbReference type="Proteomes" id="UP000516305"/>
    </source>
</evidence>
<keyword evidence="3" id="KW-0804">Transcription</keyword>
<dbReference type="Pfam" id="PF01381">
    <property type="entry name" value="HTH_3"/>
    <property type="match status" value="1"/>
</dbReference>
<evidence type="ECO:0000256" key="3">
    <source>
        <dbReference type="ARBA" id="ARBA00023163"/>
    </source>
</evidence>
<evidence type="ECO:0000256" key="1">
    <source>
        <dbReference type="ARBA" id="ARBA00023015"/>
    </source>
</evidence>
<proteinExistence type="predicted"/>
<reference evidence="5 6" key="1">
    <citation type="submission" date="2020-08" db="EMBL/GenBank/DDBJ databases">
        <title>Croceimicrobium hydrocarbonivorans gen. nov., sp. nov., a novel marine bacterium isolated from a bacterial consortium that degrades polyethylene terephthalate.</title>
        <authorList>
            <person name="Liu R."/>
        </authorList>
    </citation>
    <scope>NUCLEOTIDE SEQUENCE [LARGE SCALE GENOMIC DNA]</scope>
    <source>
        <strain evidence="5 6">A20-9</strain>
    </source>
</reference>
<name>A0A7H0VK48_9FLAO</name>
<feature type="domain" description="HTH cro/C1-type" evidence="4">
    <location>
        <begin position="16"/>
        <end position="70"/>
    </location>
</feature>
<dbReference type="InterPro" id="IPR010982">
    <property type="entry name" value="Lambda_DNA-bd_dom_sf"/>
</dbReference>
<dbReference type="SMART" id="SM00530">
    <property type="entry name" value="HTH_XRE"/>
    <property type="match status" value="1"/>
</dbReference>
<dbReference type="GO" id="GO:0003700">
    <property type="term" value="F:DNA-binding transcription factor activity"/>
    <property type="evidence" value="ECO:0007669"/>
    <property type="project" value="TreeGrafter"/>
</dbReference>
<keyword evidence="6" id="KW-1185">Reference proteome</keyword>
<protein>
    <submittedName>
        <fullName evidence="5">Helix-turn-helix transcriptional regulator</fullName>
    </submittedName>
</protein>
<dbReference type="PROSITE" id="PS50943">
    <property type="entry name" value="HTH_CROC1"/>
    <property type="match status" value="1"/>
</dbReference>
<dbReference type="InterPro" id="IPR050807">
    <property type="entry name" value="TransReg_Diox_bact_type"/>
</dbReference>
<keyword evidence="2" id="KW-0238">DNA-binding</keyword>
<dbReference type="PANTHER" id="PTHR46797:SF23">
    <property type="entry name" value="HTH-TYPE TRANSCRIPTIONAL REGULATOR SUTR"/>
    <property type="match status" value="1"/>
</dbReference>
<dbReference type="Gene3D" id="1.10.260.40">
    <property type="entry name" value="lambda repressor-like DNA-binding domains"/>
    <property type="match status" value="1"/>
</dbReference>
<dbReference type="InterPro" id="IPR001387">
    <property type="entry name" value="Cro/C1-type_HTH"/>
</dbReference>
<dbReference type="EMBL" id="CP060139">
    <property type="protein sequence ID" value="QNR26096.1"/>
    <property type="molecule type" value="Genomic_DNA"/>
</dbReference>
<dbReference type="GO" id="GO:0005829">
    <property type="term" value="C:cytosol"/>
    <property type="evidence" value="ECO:0007669"/>
    <property type="project" value="TreeGrafter"/>
</dbReference>
<sequence length="73" mass="8339">MNKSDEKYLQFLGSRIKELREIKGLDQKAFAFHCDIGRTQLHKIEKAETNPRVLTLLKIAAGLEISLAELLKD</sequence>
<dbReference type="PANTHER" id="PTHR46797">
    <property type="entry name" value="HTH-TYPE TRANSCRIPTIONAL REGULATOR"/>
    <property type="match status" value="1"/>
</dbReference>